<feature type="compositionally biased region" description="Polar residues" evidence="14">
    <location>
        <begin position="562"/>
        <end position="571"/>
    </location>
</feature>
<feature type="region of interest" description="Disordered" evidence="14">
    <location>
        <begin position="1"/>
        <end position="80"/>
    </location>
</feature>
<evidence type="ECO:0000259" key="15">
    <source>
        <dbReference type="PROSITE" id="PS50089"/>
    </source>
</evidence>
<dbReference type="EMBL" id="HM625781">
    <property type="protein sequence ID" value="ADO13828.1"/>
    <property type="molecule type" value="Genomic_DNA"/>
</dbReference>
<keyword evidence="4" id="KW-0945">Host-virus interaction</keyword>
<dbReference type="OrthoDB" id="24359at10239"/>
<dbReference type="InterPro" id="IPR001841">
    <property type="entry name" value="Znf_RING"/>
</dbReference>
<dbReference type="GO" id="GO:0008270">
    <property type="term" value="F:zinc ion binding"/>
    <property type="evidence" value="ECO:0007669"/>
    <property type="project" value="UniProtKB-KW"/>
</dbReference>
<dbReference type="GO" id="GO:0000209">
    <property type="term" value="P:protein polyubiquitination"/>
    <property type="evidence" value="ECO:0007669"/>
    <property type="project" value="TreeGrafter"/>
</dbReference>
<evidence type="ECO:0000256" key="12">
    <source>
        <dbReference type="ARBA" id="ARBA00023163"/>
    </source>
</evidence>
<evidence type="ECO:0000256" key="11">
    <source>
        <dbReference type="ARBA" id="ARBA00023015"/>
    </source>
</evidence>
<evidence type="ECO:0000256" key="8">
    <source>
        <dbReference type="ARBA" id="ARBA00022723"/>
    </source>
</evidence>
<evidence type="ECO:0000256" key="1">
    <source>
        <dbReference type="ARBA" id="ARBA00000900"/>
    </source>
</evidence>
<name>E2IUH0_SHV1</name>
<feature type="region of interest" description="Disordered" evidence="14">
    <location>
        <begin position="319"/>
        <end position="571"/>
    </location>
</feature>
<evidence type="ECO:0000256" key="10">
    <source>
        <dbReference type="ARBA" id="ARBA00022833"/>
    </source>
</evidence>
<evidence type="ECO:0000256" key="13">
    <source>
        <dbReference type="PROSITE-ProRule" id="PRU00175"/>
    </source>
</evidence>
<dbReference type="InterPro" id="IPR017907">
    <property type="entry name" value="Znf_RING_CS"/>
</dbReference>
<evidence type="ECO:0000256" key="7">
    <source>
        <dbReference type="ARBA" id="ARBA00022711"/>
    </source>
</evidence>
<keyword evidence="3" id="KW-0678">Repressor</keyword>
<dbReference type="InterPro" id="IPR013083">
    <property type="entry name" value="Znf_RING/FYVE/PHD"/>
</dbReference>
<feature type="compositionally biased region" description="Low complexity" evidence="14">
    <location>
        <begin position="368"/>
        <end position="384"/>
    </location>
</feature>
<dbReference type="PANTHER" id="PTHR46077">
    <property type="entry name" value="E3 UBIQUITIN-PROTEIN LIGASE TOPORS"/>
    <property type="match status" value="1"/>
</dbReference>
<comment type="catalytic activity">
    <reaction evidence="1">
        <text>S-ubiquitinyl-[E2 ubiquitin-conjugating enzyme]-L-cysteine + [acceptor protein]-L-lysine = [E2 ubiquitin-conjugating enzyme]-L-cysteine + N(6)-ubiquitinyl-[acceptor protein]-L-lysine.</text>
        <dbReference type="EC" id="2.3.2.27"/>
    </reaction>
</comment>
<keyword evidence="6" id="KW-0808">Transferase</keyword>
<feature type="compositionally biased region" description="Acidic residues" evidence="14">
    <location>
        <begin position="138"/>
        <end position="163"/>
    </location>
</feature>
<evidence type="ECO:0000256" key="5">
    <source>
        <dbReference type="ARBA" id="ARBA00022662"/>
    </source>
</evidence>
<dbReference type="Pfam" id="PF13639">
    <property type="entry name" value="zf-RING_2"/>
    <property type="match status" value="1"/>
</dbReference>
<feature type="compositionally biased region" description="Pro residues" evidence="14">
    <location>
        <begin position="357"/>
        <end position="367"/>
    </location>
</feature>
<keyword evidence="9 13" id="KW-0863">Zinc-finger</keyword>
<sequence length="729" mass="76256">MSAAPRTQGTRRSGRGRSVLRGMQARATRTRETGSISDVNFTDRAPALGSLTPSPIGDPGFELEDISDPSAAPGNGMDEASLNDAELNWWLEAIAVANRRQPPRRRRARPPSSSSEDSEGELASVYSGSEVIPANGASDDDDDSDEDEEGGDESDEDPDDVEEGTGGRADVSLEDIEVDGGNDPGRGDPRPPAIGDDPCPICMDPITELTFCKTFPCLHPYCLPCMRTWLVQRNTCPVCNGHVSFLIVNIQSDSSYNTIPVLEPDSPATEEAVSGRAFADFIWRGNRGSSPSAVTIRGQRVNALNGTGANRGVREILRGQEPLDVRPPAPRSAPTAPQRNTRASAAPGVIFISDSPPSSPDPAPGPAAPTRRPLAPPASSSHPPQRVAREPTAPTRATQHPSPPSPPTASPPAPTAPSLPTATTTLAPRDTGRPAFRPPVPVLAPIRSSQRTSPPPVSTESSSGDSDRPGSSNPPALSSRSAASTPPTRQNQQPSTSNQSSSGTARLGSSLAPPTHGRITALLESGGVSFSGTGHPQSSTQAPQAPPTQHRKCLRKTHHQEATQGMTQQPASAAWHVPLDGLNSSVFLAPILNQTVSGDCLPVVDANSGDISAYVVMVDRSSSLAKRLASQLPTWLSQTNLPARAPSASSLPQTTHDSESQEPPSDAVCSTVKNTAGAVFFTPGGRSEGYRLRGPLVAASKNASTQVPATQKLSGGPKLGIPASKRTKY</sequence>
<evidence type="ECO:0000256" key="14">
    <source>
        <dbReference type="SAM" id="MobiDB-lite"/>
    </source>
</evidence>
<keyword evidence="12" id="KW-0804">Transcription</keyword>
<dbReference type="PANTHER" id="PTHR46077:SF1">
    <property type="entry name" value="TOP1 BINDING ARGININE_SERINE RICH PROTEIN, E3 UBIQUITIN LIGASE"/>
    <property type="match status" value="1"/>
</dbReference>
<feature type="region of interest" description="Disordered" evidence="14">
    <location>
        <begin position="640"/>
        <end position="669"/>
    </location>
</feature>
<feature type="region of interest" description="Disordered" evidence="14">
    <location>
        <begin position="699"/>
        <end position="729"/>
    </location>
</feature>
<feature type="compositionally biased region" description="Pro residues" evidence="14">
    <location>
        <begin position="401"/>
        <end position="417"/>
    </location>
</feature>
<feature type="compositionally biased region" description="Low complexity" evidence="14">
    <location>
        <begin position="458"/>
        <end position="475"/>
    </location>
</feature>
<evidence type="ECO:0000313" key="17">
    <source>
        <dbReference type="Proteomes" id="UP000127069"/>
    </source>
</evidence>
<dbReference type="GO" id="GO:0006513">
    <property type="term" value="P:protein monoubiquitination"/>
    <property type="evidence" value="ECO:0007669"/>
    <property type="project" value="TreeGrafter"/>
</dbReference>
<evidence type="ECO:0000256" key="3">
    <source>
        <dbReference type="ARBA" id="ARBA00022491"/>
    </source>
</evidence>
<dbReference type="SMART" id="SM00184">
    <property type="entry name" value="RING"/>
    <property type="match status" value="1"/>
</dbReference>
<dbReference type="GO" id="GO:0039648">
    <property type="term" value="P:symbiont-mediated perturbation of host ubiquitin-like protein modification"/>
    <property type="evidence" value="ECO:0007669"/>
    <property type="project" value="UniProtKB-KW"/>
</dbReference>
<organism evidence="16 17">
    <name type="scientific">Saimiriine herpesvirus 1 (strain MV-5-4-PSL)</name>
    <name type="common">SaHV-1</name>
    <name type="synonym">Marmoset herpesvirus</name>
    <dbReference type="NCBI Taxonomy" id="10353"/>
    <lineage>
        <taxon>Viruses</taxon>
        <taxon>Duplodnaviria</taxon>
        <taxon>Heunggongvirae</taxon>
        <taxon>Peploviricota</taxon>
        <taxon>Herviviricetes</taxon>
        <taxon>Herpesvirales</taxon>
        <taxon>Orthoherpesviridae</taxon>
        <taxon>Alphaherpesvirinae</taxon>
        <taxon>Simplexvirus</taxon>
        <taxon>Simplexvirus saimiriinealpha1</taxon>
    </lineage>
</organism>
<feature type="domain" description="RING-type" evidence="15">
    <location>
        <begin position="199"/>
        <end position="240"/>
    </location>
</feature>
<feature type="compositionally biased region" description="Polar residues" evidence="14">
    <location>
        <begin position="701"/>
        <end position="713"/>
    </location>
</feature>
<feature type="compositionally biased region" description="Polar residues" evidence="14">
    <location>
        <begin position="476"/>
        <end position="489"/>
    </location>
</feature>
<evidence type="ECO:0000256" key="9">
    <source>
        <dbReference type="ARBA" id="ARBA00022771"/>
    </source>
</evidence>
<dbReference type="PROSITE" id="PS00518">
    <property type="entry name" value="ZF_RING_1"/>
    <property type="match status" value="1"/>
</dbReference>
<gene>
    <name evidence="16" type="primary">RL2</name>
</gene>
<feature type="compositionally biased region" description="Low complexity" evidence="14">
    <location>
        <begin position="1"/>
        <end position="22"/>
    </location>
</feature>
<dbReference type="PROSITE" id="PS50089">
    <property type="entry name" value="ZF_RING_2"/>
    <property type="match status" value="1"/>
</dbReference>
<feature type="compositionally biased region" description="Polar residues" evidence="14">
    <location>
        <begin position="640"/>
        <end position="655"/>
    </location>
</feature>
<dbReference type="SUPFAM" id="SSF57850">
    <property type="entry name" value="RING/U-box"/>
    <property type="match status" value="1"/>
</dbReference>
<dbReference type="GeneID" id="9829357"/>
<protein>
    <recommendedName>
        <fullName evidence="2">RING-type E3 ubiquitin transferase</fullName>
        <ecNumber evidence="2">2.3.2.27</ecNumber>
    </recommendedName>
</protein>
<dbReference type="GO" id="GO:0016874">
    <property type="term" value="F:ligase activity"/>
    <property type="evidence" value="ECO:0007669"/>
    <property type="project" value="UniProtKB-KW"/>
</dbReference>
<keyword evidence="11" id="KW-0805">Transcription regulation</keyword>
<dbReference type="RefSeq" id="YP_003933840.1">
    <property type="nucleotide sequence ID" value="NC_014567.1"/>
</dbReference>
<dbReference type="GO" id="GO:0061630">
    <property type="term" value="F:ubiquitin protein ligase activity"/>
    <property type="evidence" value="ECO:0007669"/>
    <property type="project" value="UniProtKB-EC"/>
</dbReference>
<proteinExistence type="predicted"/>
<feature type="region of interest" description="Disordered" evidence="14">
    <location>
        <begin position="96"/>
        <end position="192"/>
    </location>
</feature>
<accession>E2IUH0</accession>
<evidence type="ECO:0000256" key="4">
    <source>
        <dbReference type="ARBA" id="ARBA00022581"/>
    </source>
</evidence>
<evidence type="ECO:0000313" key="16">
    <source>
        <dbReference type="EMBL" id="ADO13828.1"/>
    </source>
</evidence>
<evidence type="ECO:0000256" key="6">
    <source>
        <dbReference type="ARBA" id="ARBA00022679"/>
    </source>
</evidence>
<feature type="compositionally biased region" description="Low complexity" evidence="14">
    <location>
        <begin position="490"/>
        <end position="502"/>
    </location>
</feature>
<dbReference type="EC" id="2.3.2.27" evidence="2"/>
<keyword evidence="8" id="KW-0479">Metal-binding</keyword>
<feature type="compositionally biased region" description="Basic residues" evidence="14">
    <location>
        <begin position="549"/>
        <end position="558"/>
    </location>
</feature>
<evidence type="ECO:0000256" key="2">
    <source>
        <dbReference type="ARBA" id="ARBA00012483"/>
    </source>
</evidence>
<organismHost>
    <name type="scientific">Saimiri</name>
    <name type="common">squirrel monkeys</name>
    <dbReference type="NCBI Taxonomy" id="9520"/>
</organismHost>
<dbReference type="KEGG" id="vg:9829357"/>
<keyword evidence="10" id="KW-0862">Zinc</keyword>
<feature type="compositionally biased region" description="Low complexity" evidence="14">
    <location>
        <begin position="418"/>
        <end position="428"/>
    </location>
</feature>
<keyword evidence="7" id="KW-1128">Modulation of host ubiquitin pathway by viral E3 ligase</keyword>
<dbReference type="Proteomes" id="UP000127069">
    <property type="component" value="Segment"/>
</dbReference>
<keyword evidence="5" id="KW-1130">Modulation of host ubiquitin pathway by virus</keyword>
<dbReference type="Gene3D" id="3.30.40.10">
    <property type="entry name" value="Zinc/RING finger domain, C3HC4 (zinc finger)"/>
    <property type="match status" value="1"/>
</dbReference>
<organismHost>
    <name type="scientific">Callithrix</name>
    <dbReference type="NCBI Taxonomy" id="9481"/>
</organismHost>
<reference evidence="16 17" key="1">
    <citation type="journal article" date="2011" name="Virology">
        <title>Structure and sequence of the saimiriine herpesvirus 1 genome.</title>
        <authorList>
            <person name="Tyler S."/>
            <person name="Severini A."/>
            <person name="Black D."/>
            <person name="Walker M."/>
            <person name="Eberle R."/>
        </authorList>
    </citation>
    <scope>NUCLEOTIDE SEQUENCE [LARGE SCALE GENOMIC DNA]</scope>
    <source>
        <strain evidence="16">MV 5-4</strain>
    </source>
</reference>
<keyword evidence="16" id="KW-0436">Ligase</keyword>
<keyword evidence="17" id="KW-1185">Reference proteome</keyword>